<dbReference type="AlphaFoldDB" id="A0A4R2IEQ7"/>
<dbReference type="InterPro" id="IPR039366">
    <property type="entry name" value="Pilotin"/>
</dbReference>
<keyword evidence="3" id="KW-1185">Reference proteome</keyword>
<dbReference type="Proteomes" id="UP000294862">
    <property type="component" value="Unassembled WGS sequence"/>
</dbReference>
<feature type="signal peptide" evidence="1">
    <location>
        <begin position="1"/>
        <end position="25"/>
    </location>
</feature>
<accession>A0A4R2IEQ7</accession>
<proteinExistence type="predicted"/>
<comment type="caution">
    <text evidence="2">The sequence shown here is derived from an EMBL/GenBank/DDBJ whole genome shotgun (WGS) entry which is preliminary data.</text>
</comment>
<dbReference type="Pfam" id="PF09619">
    <property type="entry name" value="YscW"/>
    <property type="match status" value="1"/>
</dbReference>
<protein>
    <submittedName>
        <fullName evidence="2">Putative lipoprotein</fullName>
    </submittedName>
</protein>
<feature type="chain" id="PRO_5020557848" evidence="1">
    <location>
        <begin position="26"/>
        <end position="270"/>
    </location>
</feature>
<organism evidence="2 3">
    <name type="scientific">Dokdonella fugitiva</name>
    <dbReference type="NCBI Taxonomy" id="328517"/>
    <lineage>
        <taxon>Bacteria</taxon>
        <taxon>Pseudomonadati</taxon>
        <taxon>Pseudomonadota</taxon>
        <taxon>Gammaproteobacteria</taxon>
        <taxon>Lysobacterales</taxon>
        <taxon>Rhodanobacteraceae</taxon>
        <taxon>Dokdonella</taxon>
    </lineage>
</organism>
<dbReference type="EMBL" id="SLWQ01000003">
    <property type="protein sequence ID" value="TCO41145.1"/>
    <property type="molecule type" value="Genomic_DNA"/>
</dbReference>
<keyword evidence="2" id="KW-0449">Lipoprotein</keyword>
<reference evidence="2 3" key="1">
    <citation type="journal article" date="2015" name="Stand. Genomic Sci.">
        <title>Genomic Encyclopedia of Bacterial and Archaeal Type Strains, Phase III: the genomes of soil and plant-associated and newly described type strains.</title>
        <authorList>
            <person name="Whitman W.B."/>
            <person name="Woyke T."/>
            <person name="Klenk H.P."/>
            <person name="Zhou Y."/>
            <person name="Lilburn T.G."/>
            <person name="Beck B.J."/>
            <person name="De Vos P."/>
            <person name="Vandamme P."/>
            <person name="Eisen J.A."/>
            <person name="Garrity G."/>
            <person name="Hugenholtz P."/>
            <person name="Kyrpides N.C."/>
        </authorList>
    </citation>
    <scope>NUCLEOTIDE SEQUENCE [LARGE SCALE GENOMIC DNA]</scope>
    <source>
        <strain evidence="2 3">A3</strain>
    </source>
</reference>
<keyword evidence="1" id="KW-0732">Signal</keyword>
<name>A0A4R2IEQ7_9GAMM</name>
<evidence type="ECO:0000313" key="2">
    <source>
        <dbReference type="EMBL" id="TCO41145.1"/>
    </source>
</evidence>
<dbReference type="RefSeq" id="WP_158287358.1">
    <property type="nucleotide sequence ID" value="NZ_JACGXM010000012.1"/>
</dbReference>
<evidence type="ECO:0000256" key="1">
    <source>
        <dbReference type="SAM" id="SignalP"/>
    </source>
</evidence>
<sequence>MRTYWLAAIAALSLLGGCNTSTDTATPGKPVAPAIAPGTAISGSVTLHDPMTIAAGKLDLRLVDVAQPQPAIAEKTIDVSGDAPFNFSLDFDRTKIVAGRTYVLNATLVDGDRRFQAGLAAPVLTHGAGTSVQIVLTAEATPAENLKAEFTKLQGRIGGMKSVNGTYTTDTSSVAWDAFGEGGVVRYVRVNTELDAGGRSAVYYAFKDGKVMAVQQKGGALVGWADDGSVLVNEKHGGGQVAPAEITAMHDAATKALQMAQEKLDAARKK</sequence>
<dbReference type="PROSITE" id="PS51257">
    <property type="entry name" value="PROKAR_LIPOPROTEIN"/>
    <property type="match status" value="1"/>
</dbReference>
<evidence type="ECO:0000313" key="3">
    <source>
        <dbReference type="Proteomes" id="UP000294862"/>
    </source>
</evidence>
<gene>
    <name evidence="2" type="ORF">EV148_10364</name>
</gene>
<dbReference type="OrthoDB" id="5959218at2"/>